<dbReference type="AlphaFoldDB" id="A0A377KNB5"/>
<dbReference type="Pfam" id="PF03061">
    <property type="entry name" value="4HBT"/>
    <property type="match status" value="1"/>
</dbReference>
<reference evidence="4 5" key="1">
    <citation type="submission" date="2018-06" db="EMBL/GenBank/DDBJ databases">
        <authorList>
            <consortium name="Pathogen Informatics"/>
            <person name="Doyle S."/>
        </authorList>
    </citation>
    <scope>NUCLEOTIDE SEQUENCE [LARGE SCALE GENOMIC DNA]</scope>
    <source>
        <strain evidence="4 5">NCTC8129</strain>
    </source>
</reference>
<comment type="similarity">
    <text evidence="1">Belongs to the thioesterase PaaI family.</text>
</comment>
<evidence type="ECO:0000313" key="5">
    <source>
        <dbReference type="Proteomes" id="UP000254070"/>
    </source>
</evidence>
<dbReference type="Proteomes" id="UP000254070">
    <property type="component" value="Unassembled WGS sequence"/>
</dbReference>
<dbReference type="GeneID" id="56744077"/>
<sequence length="125" mass="13741">MMNLIDYLKIETVVLSKKRVELLLSLADIHHQPFGYLHGGVSGVLVETACSMGANQHLDSSHAAVGIDLHVQHLDKARYGTLRVIAIPKKIGRNIQFWSAEVLLDEHIMIANGTCTLAIKEITSS</sequence>
<dbReference type="EMBL" id="UGIF01000002">
    <property type="protein sequence ID" value="STP30272.1"/>
    <property type="molecule type" value="Genomic_DNA"/>
</dbReference>
<protein>
    <submittedName>
        <fullName evidence="4">ComA operon protein 2</fullName>
        <ecNumber evidence="4">3.1.2.-</ecNumber>
    </submittedName>
</protein>
<dbReference type="InterPro" id="IPR006683">
    <property type="entry name" value="Thioestr_dom"/>
</dbReference>
<dbReference type="PANTHER" id="PTHR43240:SF5">
    <property type="entry name" value="1,4-DIHYDROXY-2-NAPHTHOYL-COA THIOESTERASE 1"/>
    <property type="match status" value="1"/>
</dbReference>
<dbReference type="InterPro" id="IPR003736">
    <property type="entry name" value="PAAI_dom"/>
</dbReference>
<dbReference type="GO" id="GO:0061522">
    <property type="term" value="F:1,4-dihydroxy-2-naphthoyl-CoA thioesterase activity"/>
    <property type="evidence" value="ECO:0007669"/>
    <property type="project" value="TreeGrafter"/>
</dbReference>
<evidence type="ECO:0000256" key="1">
    <source>
        <dbReference type="ARBA" id="ARBA00008324"/>
    </source>
</evidence>
<dbReference type="RefSeq" id="WP_332459843.1">
    <property type="nucleotide sequence ID" value="NZ_CP022930.1"/>
</dbReference>
<dbReference type="CDD" id="cd03443">
    <property type="entry name" value="PaaI_thioesterase"/>
    <property type="match status" value="1"/>
</dbReference>
<organism evidence="4 5">
    <name type="scientific">Enterococcus durans</name>
    <dbReference type="NCBI Taxonomy" id="53345"/>
    <lineage>
        <taxon>Bacteria</taxon>
        <taxon>Bacillati</taxon>
        <taxon>Bacillota</taxon>
        <taxon>Bacilli</taxon>
        <taxon>Lactobacillales</taxon>
        <taxon>Enterococcaceae</taxon>
        <taxon>Enterococcus</taxon>
    </lineage>
</organism>
<accession>A0A377KNB5</accession>
<dbReference type="EC" id="3.1.2.-" evidence="4"/>
<proteinExistence type="inferred from homology"/>
<evidence type="ECO:0000313" key="4">
    <source>
        <dbReference type="EMBL" id="STP30272.1"/>
    </source>
</evidence>
<dbReference type="PANTHER" id="PTHR43240">
    <property type="entry name" value="1,4-DIHYDROXY-2-NAPHTHOYL-COA THIOESTERASE 1"/>
    <property type="match status" value="1"/>
</dbReference>
<name>A0A377KNB5_9ENTE</name>
<evidence type="ECO:0000256" key="2">
    <source>
        <dbReference type="ARBA" id="ARBA00022801"/>
    </source>
</evidence>
<dbReference type="Gene3D" id="3.10.129.10">
    <property type="entry name" value="Hotdog Thioesterase"/>
    <property type="match status" value="1"/>
</dbReference>
<dbReference type="GO" id="GO:0005829">
    <property type="term" value="C:cytosol"/>
    <property type="evidence" value="ECO:0007669"/>
    <property type="project" value="TreeGrafter"/>
</dbReference>
<gene>
    <name evidence="4" type="ORF">NCTC8129_02512</name>
</gene>
<evidence type="ECO:0000259" key="3">
    <source>
        <dbReference type="Pfam" id="PF03061"/>
    </source>
</evidence>
<keyword evidence="2 4" id="KW-0378">Hydrolase</keyword>
<dbReference type="SUPFAM" id="SSF54637">
    <property type="entry name" value="Thioesterase/thiol ester dehydrase-isomerase"/>
    <property type="match status" value="1"/>
</dbReference>
<dbReference type="NCBIfam" id="TIGR00369">
    <property type="entry name" value="unchar_dom_1"/>
    <property type="match status" value="1"/>
</dbReference>
<dbReference type="InterPro" id="IPR029069">
    <property type="entry name" value="HotDog_dom_sf"/>
</dbReference>
<feature type="domain" description="Thioesterase" evidence="3">
    <location>
        <begin position="34"/>
        <end position="106"/>
    </location>
</feature>